<sequence>MTPPSKRFELLLKWIFGSPWITSIFLALLGTASAWLLLRGNALFPWRKLAIGAVLGVFVGALFSVETHFPWDARVKFIISGLIGLLLGVVVAILLQFGVAQIIVAALAGLALGVTSKYWLFHVNLP</sequence>
<reference evidence="2 3" key="1">
    <citation type="journal article" date="2021" name="Phytopathology">
        <title>Complete genome sequence of Ralstonia syzygii subsp. indonesiensis strain LLRS-1, isolated from wilted tobacco in China.</title>
        <authorList>
            <person name="Lu C.H."/>
            <person name="Li J.Y."/>
            <person name="Mi M.G."/>
            <person name="Lin Z.L."/>
            <person name="Jiang N."/>
            <person name="Gai X."/>
            <person name="Ma J.H."/>
            <person name="Lei L.P."/>
            <person name="Xia Z.Y."/>
        </authorList>
    </citation>
    <scope>NUCLEOTIDE SEQUENCE [LARGE SCALE GENOMIC DNA]</scope>
    <source>
        <strain evidence="2 3">LLRS-1</strain>
    </source>
</reference>
<organism evidence="2 3">
    <name type="scientific">Ralstonia syzygii</name>
    <dbReference type="NCBI Taxonomy" id="28097"/>
    <lineage>
        <taxon>Bacteria</taxon>
        <taxon>Pseudomonadati</taxon>
        <taxon>Pseudomonadota</taxon>
        <taxon>Betaproteobacteria</taxon>
        <taxon>Burkholderiales</taxon>
        <taxon>Burkholderiaceae</taxon>
        <taxon>Ralstonia</taxon>
        <taxon>Ralstonia solanacearum species complex</taxon>
    </lineage>
</organism>
<evidence type="ECO:0008006" key="4">
    <source>
        <dbReference type="Google" id="ProtNLM"/>
    </source>
</evidence>
<feature type="transmembrane region" description="Helical" evidence="1">
    <location>
        <begin position="77"/>
        <end position="95"/>
    </location>
</feature>
<keyword evidence="1" id="KW-0472">Membrane</keyword>
<dbReference type="Proteomes" id="UP000677898">
    <property type="component" value="Chromosome"/>
</dbReference>
<keyword evidence="1" id="KW-1133">Transmembrane helix</keyword>
<evidence type="ECO:0000256" key="1">
    <source>
        <dbReference type="SAM" id="Phobius"/>
    </source>
</evidence>
<dbReference type="RefSeq" id="WP_211904922.1">
    <property type="nucleotide sequence ID" value="NZ_CP046729.1"/>
</dbReference>
<keyword evidence="1" id="KW-0812">Transmembrane</keyword>
<feature type="transmembrane region" description="Helical" evidence="1">
    <location>
        <begin position="20"/>
        <end position="38"/>
    </location>
</feature>
<protein>
    <recommendedName>
        <fullName evidence="4">Transmembrane protein</fullName>
    </recommendedName>
</protein>
<keyword evidence="3" id="KW-1185">Reference proteome</keyword>
<gene>
    <name evidence="2" type="ORF">GO998_07635</name>
</gene>
<evidence type="ECO:0000313" key="3">
    <source>
        <dbReference type="Proteomes" id="UP000677898"/>
    </source>
</evidence>
<evidence type="ECO:0000313" key="2">
    <source>
        <dbReference type="EMBL" id="QUP53641.1"/>
    </source>
</evidence>
<feature type="transmembrane region" description="Helical" evidence="1">
    <location>
        <begin position="50"/>
        <end position="71"/>
    </location>
</feature>
<accession>A0ABX7ZE80</accession>
<feature type="transmembrane region" description="Helical" evidence="1">
    <location>
        <begin position="102"/>
        <end position="121"/>
    </location>
</feature>
<dbReference type="EMBL" id="CP046729">
    <property type="protein sequence ID" value="QUP53641.1"/>
    <property type="molecule type" value="Genomic_DNA"/>
</dbReference>
<name>A0ABX7ZE80_9RALS</name>
<proteinExistence type="predicted"/>